<dbReference type="Pfam" id="PF13185">
    <property type="entry name" value="GAF_2"/>
    <property type="match status" value="1"/>
</dbReference>
<sequence>MAHLLSFPPSLSGRTLLRQAISINAELTLLIDSQCRVLFFNPAAQALLGDSVEILLGWELSSWVHPDDQLTLKSSFQRTPAAHPAETLRVRVRQTNGEWLWVSASSVSFLDNPDVQAIMVQFRPEPYHQDRHSQDQHRRALWEMTQVMNSTGHLSEVISALLTTGLQLLGASSGSLRLISSDGQQLELSGQAGFSNQGIQLMDDLPLTLRMPVTDVARSGEALFLGKQKFQTLYPDVYQCYGLSFQSAAALPLSIGERLIGVFTLGFKEDHDFSAQEQTFFQMVASLCALALDCRCLSQELKREQDWSQAVNLNSSDIVTVFDDQGLIRYESGSIERILGYAATDLLGKSIYALIDPDHHARVQAALAQLSPGGDPVTVIFRCLHYSGHWIWLESIATDLRHQPHVSGVLVNSRDVTAREKARTVQQDTLDQLSLSERNFKRLADHSRDLVRQYALDGSVIYASPTAQDLLGYNSEDLLGPDPLHHVHEEDLPALEQAFQRRFTAAFEHEKFEYRLRRRDGTYVWVETVFKAVRDPETQAITAFVDTSRDIDQRKQAEQHLKVQLDRYHHLLDFTASLEQLCDPAALTAEALQKSLELTEYDYGYAFACSASGLTFEAQAGLNSVPISDFMDQLRLHAFTPLAEQAIRRGEAYFAVDEQAFLDPPEELPRPHWRSLCVLPILRQGTLMSLLMFGTSSRITTSQDTRQLLQNVAARLSHALERGHHIEQLNISREETLRALGLALEYRDYETKGHTDRVVLFTEHLGRALNFLPADQDALRWGAFLHDTGKVAIPDNILLKPGKLTPEEWTVIRRHPSIGYEMLHHIPSLPPATLEVVLYHQERWNGSGYPDGLQGQQIPLSARVFAVVDVYDALTSVRPYKRAWSHQEAAEQLRLEAGVLLDASVVQIFLELFETDGSLKSTSPGEVPYDYS</sequence>
<dbReference type="InterPro" id="IPR037522">
    <property type="entry name" value="HD_GYP_dom"/>
</dbReference>
<protein>
    <submittedName>
        <fullName evidence="4">PAS domain S-box protein</fullName>
    </submittedName>
</protein>
<dbReference type="Gene3D" id="3.30.450.40">
    <property type="match status" value="2"/>
</dbReference>
<organism evidence="4 5">
    <name type="scientific">Deinococcus psychrotolerans</name>
    <dbReference type="NCBI Taxonomy" id="2489213"/>
    <lineage>
        <taxon>Bacteria</taxon>
        <taxon>Thermotogati</taxon>
        <taxon>Deinococcota</taxon>
        <taxon>Deinococci</taxon>
        <taxon>Deinococcales</taxon>
        <taxon>Deinococcaceae</taxon>
        <taxon>Deinococcus</taxon>
    </lineage>
</organism>
<accession>A0A3G8YI53</accession>
<dbReference type="SMART" id="SM00086">
    <property type="entry name" value="PAC"/>
    <property type="match status" value="3"/>
</dbReference>
<dbReference type="PROSITE" id="PS50113">
    <property type="entry name" value="PAC"/>
    <property type="match status" value="1"/>
</dbReference>
<feature type="domain" description="PAS" evidence="1">
    <location>
        <begin position="303"/>
        <end position="374"/>
    </location>
</feature>
<keyword evidence="5" id="KW-1185">Reference proteome</keyword>
<gene>
    <name evidence="4" type="ORF">EHF33_18760</name>
</gene>
<dbReference type="Pfam" id="PF13487">
    <property type="entry name" value="HD_5"/>
    <property type="match status" value="1"/>
</dbReference>
<dbReference type="InterPro" id="IPR029016">
    <property type="entry name" value="GAF-like_dom_sf"/>
</dbReference>
<dbReference type="PROSITE" id="PS50112">
    <property type="entry name" value="PAS"/>
    <property type="match status" value="3"/>
</dbReference>
<feature type="domain" description="PAS" evidence="1">
    <location>
        <begin position="13"/>
        <end position="83"/>
    </location>
</feature>
<evidence type="ECO:0000259" key="3">
    <source>
        <dbReference type="PROSITE" id="PS51832"/>
    </source>
</evidence>
<dbReference type="SMART" id="SM00065">
    <property type="entry name" value="GAF"/>
    <property type="match status" value="2"/>
</dbReference>
<feature type="domain" description="PAC" evidence="2">
    <location>
        <begin position="510"/>
        <end position="563"/>
    </location>
</feature>
<dbReference type="SUPFAM" id="SSF55781">
    <property type="entry name" value="GAF domain-like"/>
    <property type="match status" value="2"/>
</dbReference>
<dbReference type="KEGG" id="dph:EHF33_18760"/>
<dbReference type="OrthoDB" id="9798833at2"/>
<dbReference type="Gene3D" id="1.10.3210.10">
    <property type="entry name" value="Hypothetical protein af1432"/>
    <property type="match status" value="1"/>
</dbReference>
<dbReference type="CDD" id="cd00130">
    <property type="entry name" value="PAS"/>
    <property type="match status" value="3"/>
</dbReference>
<dbReference type="AlphaFoldDB" id="A0A3G8YI53"/>
<proteinExistence type="predicted"/>
<dbReference type="InterPro" id="IPR000700">
    <property type="entry name" value="PAS-assoc_C"/>
</dbReference>
<dbReference type="CDD" id="cd00077">
    <property type="entry name" value="HDc"/>
    <property type="match status" value="1"/>
</dbReference>
<dbReference type="NCBIfam" id="TIGR00229">
    <property type="entry name" value="sensory_box"/>
    <property type="match status" value="3"/>
</dbReference>
<dbReference type="InterPro" id="IPR052020">
    <property type="entry name" value="Cyclic_di-GMP/3'3'-cGAMP_PDE"/>
</dbReference>
<dbReference type="PANTHER" id="PTHR45228">
    <property type="entry name" value="CYCLIC DI-GMP PHOSPHODIESTERASE TM_0186-RELATED"/>
    <property type="match status" value="1"/>
</dbReference>
<dbReference type="PANTHER" id="PTHR45228:SF8">
    <property type="entry name" value="TWO-COMPONENT RESPONSE REGULATOR-RELATED"/>
    <property type="match status" value="1"/>
</dbReference>
<evidence type="ECO:0000259" key="1">
    <source>
        <dbReference type="PROSITE" id="PS50112"/>
    </source>
</evidence>
<dbReference type="SMART" id="SM00091">
    <property type="entry name" value="PAS"/>
    <property type="match status" value="3"/>
</dbReference>
<dbReference type="EMBL" id="CP034186">
    <property type="protein sequence ID" value="AZI44948.1"/>
    <property type="molecule type" value="Genomic_DNA"/>
</dbReference>
<dbReference type="Pfam" id="PF01590">
    <property type="entry name" value="GAF"/>
    <property type="match status" value="1"/>
</dbReference>
<dbReference type="InterPro" id="IPR001610">
    <property type="entry name" value="PAC"/>
</dbReference>
<reference evidence="4 5" key="1">
    <citation type="submission" date="2018-11" db="EMBL/GenBank/DDBJ databases">
        <title>Deinococcus shelandsis sp. nov., isolated from South Shetland Islands soil of Antarctica.</title>
        <authorList>
            <person name="Tian J."/>
        </authorList>
    </citation>
    <scope>NUCLEOTIDE SEQUENCE [LARGE SCALE GENOMIC DNA]</scope>
    <source>
        <strain evidence="4 5">S14-83T</strain>
        <plasmid evidence="4 5">unnamed2</plasmid>
    </source>
</reference>
<dbReference type="InterPro" id="IPR000014">
    <property type="entry name" value="PAS"/>
</dbReference>
<dbReference type="SUPFAM" id="SSF109604">
    <property type="entry name" value="HD-domain/PDEase-like"/>
    <property type="match status" value="1"/>
</dbReference>
<evidence type="ECO:0000313" key="5">
    <source>
        <dbReference type="Proteomes" id="UP000276417"/>
    </source>
</evidence>
<dbReference type="PROSITE" id="PS51832">
    <property type="entry name" value="HD_GYP"/>
    <property type="match status" value="1"/>
</dbReference>
<dbReference type="Gene3D" id="3.30.450.20">
    <property type="entry name" value="PAS domain"/>
    <property type="match status" value="3"/>
</dbReference>
<evidence type="ECO:0000313" key="4">
    <source>
        <dbReference type="EMBL" id="AZI44948.1"/>
    </source>
</evidence>
<dbReference type="SUPFAM" id="SSF55785">
    <property type="entry name" value="PYP-like sensor domain (PAS domain)"/>
    <property type="match status" value="3"/>
</dbReference>
<dbReference type="SMART" id="SM00471">
    <property type="entry name" value="HDc"/>
    <property type="match status" value="1"/>
</dbReference>
<feature type="domain" description="HD-GYP" evidence="3">
    <location>
        <begin position="729"/>
        <end position="925"/>
    </location>
</feature>
<dbReference type="Pfam" id="PF08447">
    <property type="entry name" value="PAS_3"/>
    <property type="match status" value="3"/>
</dbReference>
<geneLocation type="plasmid" evidence="4 5">
    <name>unnamed2</name>
</geneLocation>
<dbReference type="InterPro" id="IPR035965">
    <property type="entry name" value="PAS-like_dom_sf"/>
</dbReference>
<dbReference type="InterPro" id="IPR003607">
    <property type="entry name" value="HD/PDEase_dom"/>
</dbReference>
<evidence type="ECO:0000259" key="2">
    <source>
        <dbReference type="PROSITE" id="PS50113"/>
    </source>
</evidence>
<dbReference type="InterPro" id="IPR013655">
    <property type="entry name" value="PAS_fold_3"/>
</dbReference>
<keyword evidence="4" id="KW-0614">Plasmid</keyword>
<name>A0A3G8YI53_9DEIO</name>
<dbReference type="InterPro" id="IPR003018">
    <property type="entry name" value="GAF"/>
</dbReference>
<feature type="domain" description="PAS" evidence="1">
    <location>
        <begin position="436"/>
        <end position="506"/>
    </location>
</feature>
<dbReference type="Proteomes" id="UP000276417">
    <property type="component" value="Plasmid unnamed2"/>
</dbReference>